<evidence type="ECO:0000259" key="3">
    <source>
        <dbReference type="PROSITE" id="PS50157"/>
    </source>
</evidence>
<feature type="region of interest" description="Disordered" evidence="2">
    <location>
        <begin position="324"/>
        <end position="349"/>
    </location>
</feature>
<evidence type="ECO:0000313" key="5">
    <source>
        <dbReference type="Proteomes" id="UP000267821"/>
    </source>
</evidence>
<proteinExistence type="predicted"/>
<name>A0A3N4LXQ7_9PEZI</name>
<keyword evidence="1" id="KW-0479">Metal-binding</keyword>
<dbReference type="Proteomes" id="UP000267821">
    <property type="component" value="Unassembled WGS sequence"/>
</dbReference>
<dbReference type="OrthoDB" id="2142040at2759"/>
<feature type="domain" description="C2H2-type" evidence="3">
    <location>
        <begin position="435"/>
        <end position="463"/>
    </location>
</feature>
<dbReference type="PROSITE" id="PS00028">
    <property type="entry name" value="ZINC_FINGER_C2H2_1"/>
    <property type="match status" value="1"/>
</dbReference>
<dbReference type="PANTHER" id="PTHR35391">
    <property type="entry name" value="C2H2-TYPE DOMAIN-CONTAINING PROTEIN-RELATED"/>
    <property type="match status" value="1"/>
</dbReference>
<dbReference type="InterPro" id="IPR058925">
    <property type="entry name" value="zf-C2H2_AcuF"/>
</dbReference>
<sequence length="926" mass="104785">MSELGNGNNLGVGLASTPEQSFKLIASCYQSCIRVFQRLNNELHTARTTALMSTEQLQRTQMSLCEQFERFKLWAGNAGAHRSGRMSLDYRMREALHIHSQVVQLLEDMEHALEEALKIITNTAYLSNLPEDQESTIGSSGYDSLLPSDSDDSLPECNADDALFDEEQLPSTSELEYAMLDIDHVLKCLYRFSTVLYQAVPANRIHKCASIDVTHYELWDIQHAINKFPHAPEGLQKRLGRANTKRRQLLIYNKRHHKKISQFIGAAPALELLEPVETTQKDELEGAQSNTAPDRENKRGPGTVLSGTTATTFHAKNKAALKLDPLREELDKDSDTGTTQSQTSYASSCASHHGYRLSVPDPPHAKEDGFDDEPFLCPYCHDMVCIKNSKSWKHHVFSDIMPYVCTFTSCLRPEHLYGSRAEWFEHELRTHRREWHCEACNLTFGCKDNIIKHMGDSHKEEFPESEYLAVADWSERAQSSKQACPLCPPNFYPTREHLKQFHRNDIAGSVDISAKAEQLLNQDTPSCPYCPIKYEMAQLRRHLGYHLQQMALFTLPRPAEDELFTGEDEHESEMAYRGDFESGSQSELSSNIGIMAEERDVKYCLKKMLEFVEVQGLKRILGETLTDKQLQQLLLPQAEIAAKLPKTSNYVTRELTVILAILSLYDLAVLIDDSMSMEFEEYGKRKVAVKNVLAFIADIYGAVSDMKRGIRAIRFLNGKDDLDADNIMTAAEIDKVIDNHEFQGLTRIGTGLMQRILKPFVFDQTVPWNKKSGEARKLKQLGRPLLIMVITDGAVRPHASCLTHALTRNPLRGSKESPLPASGRQSRVSLIPLRGIILIPRRLKVCATIRKIELLIRATNAWKAIAFQFARVGNDRDAKKFLEHLGNKSSVKDYVDIVSGDIRGIIGMRTEDQALTEKHQRRQITV</sequence>
<dbReference type="EMBL" id="ML121534">
    <property type="protein sequence ID" value="RPB26488.1"/>
    <property type="molecule type" value="Genomic_DNA"/>
</dbReference>
<dbReference type="Pfam" id="PF26082">
    <property type="entry name" value="zf-C2H2_AcuF"/>
    <property type="match status" value="1"/>
</dbReference>
<dbReference type="InterPro" id="IPR013087">
    <property type="entry name" value="Znf_C2H2_type"/>
</dbReference>
<evidence type="ECO:0000313" key="4">
    <source>
        <dbReference type="EMBL" id="RPB26488.1"/>
    </source>
</evidence>
<dbReference type="GO" id="GO:0008270">
    <property type="term" value="F:zinc ion binding"/>
    <property type="evidence" value="ECO:0007669"/>
    <property type="project" value="UniProtKB-KW"/>
</dbReference>
<accession>A0A3N4LXQ7</accession>
<dbReference type="SMART" id="SM00355">
    <property type="entry name" value="ZnF_C2H2"/>
    <property type="match status" value="3"/>
</dbReference>
<evidence type="ECO:0000256" key="1">
    <source>
        <dbReference type="PROSITE-ProRule" id="PRU00042"/>
    </source>
</evidence>
<keyword evidence="1" id="KW-0862">Zinc</keyword>
<keyword evidence="1" id="KW-0863">Zinc-finger</keyword>
<dbReference type="InParanoid" id="A0A3N4LXQ7"/>
<reference evidence="4 5" key="1">
    <citation type="journal article" date="2018" name="Nat. Ecol. Evol.">
        <title>Pezizomycetes genomes reveal the molecular basis of ectomycorrhizal truffle lifestyle.</title>
        <authorList>
            <person name="Murat C."/>
            <person name="Payen T."/>
            <person name="Noel B."/>
            <person name="Kuo A."/>
            <person name="Morin E."/>
            <person name="Chen J."/>
            <person name="Kohler A."/>
            <person name="Krizsan K."/>
            <person name="Balestrini R."/>
            <person name="Da Silva C."/>
            <person name="Montanini B."/>
            <person name="Hainaut M."/>
            <person name="Levati E."/>
            <person name="Barry K.W."/>
            <person name="Belfiori B."/>
            <person name="Cichocki N."/>
            <person name="Clum A."/>
            <person name="Dockter R.B."/>
            <person name="Fauchery L."/>
            <person name="Guy J."/>
            <person name="Iotti M."/>
            <person name="Le Tacon F."/>
            <person name="Lindquist E.A."/>
            <person name="Lipzen A."/>
            <person name="Malagnac F."/>
            <person name="Mello A."/>
            <person name="Molinier V."/>
            <person name="Miyauchi S."/>
            <person name="Poulain J."/>
            <person name="Riccioni C."/>
            <person name="Rubini A."/>
            <person name="Sitrit Y."/>
            <person name="Splivallo R."/>
            <person name="Traeger S."/>
            <person name="Wang M."/>
            <person name="Zifcakova L."/>
            <person name="Wipf D."/>
            <person name="Zambonelli A."/>
            <person name="Paolocci F."/>
            <person name="Nowrousian M."/>
            <person name="Ottonello S."/>
            <person name="Baldrian P."/>
            <person name="Spatafora J.W."/>
            <person name="Henrissat B."/>
            <person name="Nagy L.G."/>
            <person name="Aury J.M."/>
            <person name="Wincker P."/>
            <person name="Grigoriev I.V."/>
            <person name="Bonfante P."/>
            <person name="Martin F.M."/>
        </authorList>
    </citation>
    <scope>NUCLEOTIDE SEQUENCE [LARGE SCALE GENOMIC DNA]</scope>
    <source>
        <strain evidence="4 5">ATCC MYA-4762</strain>
    </source>
</reference>
<evidence type="ECO:0000256" key="2">
    <source>
        <dbReference type="SAM" id="MobiDB-lite"/>
    </source>
</evidence>
<dbReference type="STRING" id="1051890.A0A3N4LXQ7"/>
<protein>
    <recommendedName>
        <fullName evidence="3">C2H2-type domain-containing protein</fullName>
    </recommendedName>
</protein>
<organism evidence="4 5">
    <name type="scientific">Terfezia boudieri ATCC MYA-4762</name>
    <dbReference type="NCBI Taxonomy" id="1051890"/>
    <lineage>
        <taxon>Eukaryota</taxon>
        <taxon>Fungi</taxon>
        <taxon>Dikarya</taxon>
        <taxon>Ascomycota</taxon>
        <taxon>Pezizomycotina</taxon>
        <taxon>Pezizomycetes</taxon>
        <taxon>Pezizales</taxon>
        <taxon>Pezizaceae</taxon>
        <taxon>Terfezia</taxon>
    </lineage>
</organism>
<dbReference type="PANTHER" id="PTHR35391:SF7">
    <property type="entry name" value="C2H2-TYPE DOMAIN-CONTAINING PROTEIN"/>
    <property type="match status" value="1"/>
</dbReference>
<feature type="region of interest" description="Disordered" evidence="2">
    <location>
        <begin position="282"/>
        <end position="309"/>
    </location>
</feature>
<dbReference type="AlphaFoldDB" id="A0A3N4LXQ7"/>
<feature type="compositionally biased region" description="Basic and acidic residues" evidence="2">
    <location>
        <begin position="324"/>
        <end position="335"/>
    </location>
</feature>
<gene>
    <name evidence="4" type="ORF">L211DRAFT_680078</name>
</gene>
<keyword evidence="5" id="KW-1185">Reference proteome</keyword>
<dbReference type="PROSITE" id="PS50157">
    <property type="entry name" value="ZINC_FINGER_C2H2_2"/>
    <property type="match status" value="1"/>
</dbReference>